<dbReference type="PROSITE" id="PS51038">
    <property type="entry name" value="BAH"/>
    <property type="match status" value="1"/>
</dbReference>
<evidence type="ECO:0000256" key="5">
    <source>
        <dbReference type="ARBA" id="ARBA00022691"/>
    </source>
</evidence>
<feature type="compositionally biased region" description="Acidic residues" evidence="9">
    <location>
        <begin position="1321"/>
        <end position="1332"/>
    </location>
</feature>
<dbReference type="Pfam" id="PF00145">
    <property type="entry name" value="DNA_methylase"/>
    <property type="match status" value="1"/>
</dbReference>
<dbReference type="Gene3D" id="3.40.50.150">
    <property type="entry name" value="Vaccinia Virus protein VP39"/>
    <property type="match status" value="1"/>
</dbReference>
<dbReference type="Proteomes" id="UP000433883">
    <property type="component" value="Unassembled WGS sequence"/>
</dbReference>
<dbReference type="EC" id="2.1.1.37" evidence="2"/>
<evidence type="ECO:0000256" key="6">
    <source>
        <dbReference type="ARBA" id="ARBA00023125"/>
    </source>
</evidence>
<proteinExistence type="inferred from homology"/>
<dbReference type="PROSITE" id="PS51679">
    <property type="entry name" value="SAM_MT_C5"/>
    <property type="match status" value="1"/>
</dbReference>
<dbReference type="InterPro" id="IPR050390">
    <property type="entry name" value="C5-Methyltransferase"/>
</dbReference>
<feature type="region of interest" description="Disordered" evidence="9">
    <location>
        <begin position="1130"/>
        <end position="1175"/>
    </location>
</feature>
<dbReference type="InterPro" id="IPR001025">
    <property type="entry name" value="BAH_dom"/>
</dbReference>
<keyword evidence="5 8" id="KW-0949">S-adenosyl-L-methionine</keyword>
<feature type="region of interest" description="Disordered" evidence="9">
    <location>
        <begin position="1407"/>
        <end position="1441"/>
    </location>
</feature>
<dbReference type="InterPro" id="IPR001525">
    <property type="entry name" value="C5_MeTfrase"/>
</dbReference>
<dbReference type="GO" id="GO:0003682">
    <property type="term" value="F:chromatin binding"/>
    <property type="evidence" value="ECO:0007669"/>
    <property type="project" value="InterPro"/>
</dbReference>
<evidence type="ECO:0000256" key="2">
    <source>
        <dbReference type="ARBA" id="ARBA00011975"/>
    </source>
</evidence>
<feature type="compositionally biased region" description="Polar residues" evidence="9">
    <location>
        <begin position="1153"/>
        <end position="1164"/>
    </location>
</feature>
<feature type="compositionally biased region" description="Low complexity" evidence="9">
    <location>
        <begin position="20"/>
        <end position="34"/>
    </location>
</feature>
<dbReference type="SUPFAM" id="SSF53335">
    <property type="entry name" value="S-adenosyl-L-methionine-dependent methyltransferases"/>
    <property type="match status" value="1"/>
</dbReference>
<dbReference type="PRINTS" id="PR00105">
    <property type="entry name" value="C5METTRFRASE"/>
</dbReference>
<comment type="similarity">
    <text evidence="8">Belongs to the class I-like SAM-binding methyltransferase superfamily. C5-methyltransferase family.</text>
</comment>
<evidence type="ECO:0000256" key="3">
    <source>
        <dbReference type="ARBA" id="ARBA00022603"/>
    </source>
</evidence>
<protein>
    <recommendedName>
        <fullName evidence="2">DNA (cytosine-5-)-methyltransferase</fullName>
        <ecNumber evidence="2">2.1.1.37</ecNumber>
    </recommendedName>
</protein>
<organism evidence="11 12">
    <name type="scientific">Venturia inaequalis</name>
    <name type="common">Apple scab fungus</name>
    <dbReference type="NCBI Taxonomy" id="5025"/>
    <lineage>
        <taxon>Eukaryota</taxon>
        <taxon>Fungi</taxon>
        <taxon>Dikarya</taxon>
        <taxon>Ascomycota</taxon>
        <taxon>Pezizomycotina</taxon>
        <taxon>Dothideomycetes</taxon>
        <taxon>Pleosporomycetidae</taxon>
        <taxon>Venturiales</taxon>
        <taxon>Venturiaceae</taxon>
        <taxon>Venturia</taxon>
    </lineage>
</organism>
<dbReference type="InterPro" id="IPR029063">
    <property type="entry name" value="SAM-dependent_MTases_sf"/>
</dbReference>
<feature type="domain" description="BAH" evidence="10">
    <location>
        <begin position="404"/>
        <end position="521"/>
    </location>
</feature>
<evidence type="ECO:0000256" key="7">
    <source>
        <dbReference type="ARBA" id="ARBA00023242"/>
    </source>
</evidence>
<keyword evidence="7" id="KW-0539">Nucleus</keyword>
<keyword evidence="6" id="KW-0238">DNA-binding</keyword>
<feature type="region of interest" description="Disordered" evidence="9">
    <location>
        <begin position="1"/>
        <end position="62"/>
    </location>
</feature>
<keyword evidence="4 8" id="KW-0808">Transferase</keyword>
<feature type="compositionally biased region" description="Basic residues" evidence="9">
    <location>
        <begin position="1"/>
        <end position="11"/>
    </location>
</feature>
<dbReference type="Pfam" id="PF25423">
    <property type="entry name" value="DUF7893"/>
    <property type="match status" value="1"/>
</dbReference>
<dbReference type="GO" id="GO:0003677">
    <property type="term" value="F:DNA binding"/>
    <property type="evidence" value="ECO:0007669"/>
    <property type="project" value="UniProtKB-KW"/>
</dbReference>
<dbReference type="InterPro" id="IPR043151">
    <property type="entry name" value="BAH_sf"/>
</dbReference>
<name>A0A8H3YY20_VENIN</name>
<feature type="active site" evidence="8">
    <location>
        <position position="764"/>
    </location>
</feature>
<sequence length="1567" mass="175771">MASAMKQKRKFSHVEREIGSSSDSASKSSSQPSPSKKRKPAPSRTPSLTPQTSVDGDEPPRYSEKNALEQLLWLHTRLNDHKQTTDLPGTDEYISIELTEFTIYQVQQSSSHADLNDELDEPEGEVDELSMVPLHFLKTKRACKELVLNGTVTHADASFHLRAVTFDILSIEGYGDDDCHSVSQSIWIQTAHGKTKNIWYRLATPSAEYFRFHSDFLWIADFGKHFIDFLEANSHAHLSDFRSNFHDWIKDQHSQSKDFRAWFQEFGKVDFRTTVAAHIEYLWKEAGVVFPVQQLSHHWIWAEADSKAFQQKKAKNKKRKNTPTQRRRLAIHRQEDLLTNAKSTIVSPFVYDCFHSMYFGGMLEVRDIKQPVILAKQALRRQKLGFARNPSSASSVSPMMLPPYDINTGDVVVLPRDEDSVWKSDTNFAFVQKVCQDNEGSKYLKLIWLYRSSETTCANMRYPYPNELFISDHCECDNTPYRVSEVLGKVLVLWNPPEIPNDTHFVRQKYQWDDQSFIKFTITDYACGCEKQDPTAFERIVQQFKINDTILVLQGDRLEPVVVVAFDKDNEKCQVRLLLRMEEVEPDLNCPANELCWTRTILTIQPDTVVRKCQIIFLRKSDKIPILYDRQGQVDLFFITKSLEPSNVGQVAKDLCKPFRMDMNIGIDFTTRLERPPLNALSLFSGGGNFDRGLEEGLAVHSKWAVEWDAEAAHTYRANCKDKDQTFIFLGSVDEALARTMEGKYAERLPQVDEVDMISGGSPCPGFSLMQRDPNSDKAKLDASKIASLASWVDVHRPAYVVLENVVAMGRGLGVDKKERVFSQFVCALVGMGYQLQQFLIDAWSTGDPQTRSRLFVVATAPNLVPMRHPHLTHSHPEGTLKKSIGTTENGLPFGNRRDDFTPFEFVSAAQATKDLPNIVDGQTHVCIPFPDHRQSIKWNNAPLTRQVISSIPIEPSGMNLVKTITKYKARLSLAIVDFFNNQNDTRKDAKSKSWTRVSSSGLFPTILTAQQPGCAHSGAGLHWEQPRTLTILEARRAQGFPDYEPIVGSAAAQWRIVGNSVARSVSLALGMSLREAWLSNNPSVVKRPTVPLNVELLTAAELVSHEEARSEPRVEGSAALTPVSLSRRSRFVVPESDSEDDDQESADPVFNRDSTPPGSTHASKQFGESEDAHRDLARQDHRVAGLDPSIDVSLPPSTAVLLSQTRTSPLDVRTRPIVVIPRKTARYVDPMNPNKGSSPTIFTQMAPKRQEGMKKQHNPLSSSKDLAKGEPKKRKGWKGWVEIDEDETPRDHGGIGIGPKADNISRRRTARHTTYSIDEVTIEDSDSDDGDDGPKNILPRTTSSISLLQPAAPRRSGRAKDLTNESPLLIPISQPSASWRPLAITSRQRAAAQSGQQAIRGKGGIISTSMPLHTSRNRGSRYVVPESESGNEGDDQGQVNTGNAYNIANSIRDSPPLRNINTFGESQRQSIISPRKTQHPPAINNTVPEFEMFQATSQDTSSEASEETESMFVPFRMFASQTPNLIVLDSSDESEDASVVEGDQPQRMEVATFPARIYIDLDELDD</sequence>
<reference evidence="11 12" key="1">
    <citation type="submission" date="2019-11" db="EMBL/GenBank/DDBJ databases">
        <title>Venturia inaequalis Genome Resource.</title>
        <authorList>
            <person name="Lichtner F.J."/>
        </authorList>
    </citation>
    <scope>NUCLEOTIDE SEQUENCE [LARGE SCALE GENOMIC DNA]</scope>
    <source>
        <strain evidence="11">Bline_iso_100314</strain>
    </source>
</reference>
<dbReference type="InterPro" id="IPR057215">
    <property type="entry name" value="DUF7893"/>
</dbReference>
<gene>
    <name evidence="11" type="ORF">BLS_003748</name>
</gene>
<evidence type="ECO:0000256" key="1">
    <source>
        <dbReference type="ARBA" id="ARBA00004123"/>
    </source>
</evidence>
<dbReference type="PANTHER" id="PTHR10629">
    <property type="entry name" value="CYTOSINE-SPECIFIC METHYLTRANSFERASE"/>
    <property type="match status" value="1"/>
</dbReference>
<dbReference type="PANTHER" id="PTHR10629:SF54">
    <property type="entry name" value="DNA METHYLTRANSFERASE DIM-2"/>
    <property type="match status" value="1"/>
</dbReference>
<evidence type="ECO:0000313" key="11">
    <source>
        <dbReference type="EMBL" id="KAE9973121.1"/>
    </source>
</evidence>
<evidence type="ECO:0000259" key="10">
    <source>
        <dbReference type="PROSITE" id="PS51038"/>
    </source>
</evidence>
<dbReference type="InterPro" id="IPR018117">
    <property type="entry name" value="C5_DNA_meth_AS"/>
</dbReference>
<dbReference type="Gene3D" id="3.90.120.10">
    <property type="entry name" value="DNA Methylase, subunit A, domain 2"/>
    <property type="match status" value="1"/>
</dbReference>
<dbReference type="PROSITE" id="PS00094">
    <property type="entry name" value="C5_MTASE_1"/>
    <property type="match status" value="1"/>
</dbReference>
<dbReference type="EMBL" id="WNWQ01000242">
    <property type="protein sequence ID" value="KAE9973121.1"/>
    <property type="molecule type" value="Genomic_DNA"/>
</dbReference>
<dbReference type="GO" id="GO:0003886">
    <property type="term" value="F:DNA (cytosine-5-)-methyltransferase activity"/>
    <property type="evidence" value="ECO:0007669"/>
    <property type="project" value="UniProtKB-EC"/>
</dbReference>
<dbReference type="GO" id="GO:0044027">
    <property type="term" value="P:negative regulation of gene expression via chromosomal CpG island methylation"/>
    <property type="evidence" value="ECO:0007669"/>
    <property type="project" value="TreeGrafter"/>
</dbReference>
<dbReference type="Gene3D" id="2.30.30.490">
    <property type="match status" value="1"/>
</dbReference>
<accession>A0A8H3YY20</accession>
<dbReference type="GO" id="GO:0032259">
    <property type="term" value="P:methylation"/>
    <property type="evidence" value="ECO:0007669"/>
    <property type="project" value="UniProtKB-KW"/>
</dbReference>
<comment type="caution">
    <text evidence="11">The sequence shown here is derived from an EMBL/GenBank/DDBJ whole genome shotgun (WGS) entry which is preliminary data.</text>
</comment>
<feature type="compositionally biased region" description="Acidic residues" evidence="9">
    <location>
        <begin position="1137"/>
        <end position="1146"/>
    </location>
</feature>
<evidence type="ECO:0000256" key="4">
    <source>
        <dbReference type="ARBA" id="ARBA00022679"/>
    </source>
</evidence>
<feature type="region of interest" description="Disordered" evidence="9">
    <location>
        <begin position="1251"/>
        <end position="1368"/>
    </location>
</feature>
<keyword evidence="3 8" id="KW-0489">Methyltransferase</keyword>
<evidence type="ECO:0000256" key="8">
    <source>
        <dbReference type="PROSITE-ProRule" id="PRU01016"/>
    </source>
</evidence>
<dbReference type="GO" id="GO:0005634">
    <property type="term" value="C:nucleus"/>
    <property type="evidence" value="ECO:0007669"/>
    <property type="project" value="UniProtKB-SubCell"/>
</dbReference>
<comment type="subcellular location">
    <subcellularLocation>
        <location evidence="1">Nucleus</location>
    </subcellularLocation>
</comment>
<evidence type="ECO:0000313" key="12">
    <source>
        <dbReference type="Proteomes" id="UP000433883"/>
    </source>
</evidence>
<evidence type="ECO:0000256" key="9">
    <source>
        <dbReference type="SAM" id="MobiDB-lite"/>
    </source>
</evidence>